<dbReference type="Proteomes" id="UP000824120">
    <property type="component" value="Chromosome 6"/>
</dbReference>
<comment type="caution">
    <text evidence="1">The sequence shown here is derived from an EMBL/GenBank/DDBJ whole genome shotgun (WGS) entry which is preliminary data.</text>
</comment>
<gene>
    <name evidence="1" type="ORF">H5410_030036</name>
</gene>
<proteinExistence type="predicted"/>
<accession>A0A9J5YEL6</accession>
<organism evidence="1 2">
    <name type="scientific">Solanum commersonii</name>
    <name type="common">Commerson's wild potato</name>
    <name type="synonym">Commerson's nightshade</name>
    <dbReference type="NCBI Taxonomy" id="4109"/>
    <lineage>
        <taxon>Eukaryota</taxon>
        <taxon>Viridiplantae</taxon>
        <taxon>Streptophyta</taxon>
        <taxon>Embryophyta</taxon>
        <taxon>Tracheophyta</taxon>
        <taxon>Spermatophyta</taxon>
        <taxon>Magnoliopsida</taxon>
        <taxon>eudicotyledons</taxon>
        <taxon>Gunneridae</taxon>
        <taxon>Pentapetalae</taxon>
        <taxon>asterids</taxon>
        <taxon>lamiids</taxon>
        <taxon>Solanales</taxon>
        <taxon>Solanaceae</taxon>
        <taxon>Solanoideae</taxon>
        <taxon>Solaneae</taxon>
        <taxon>Solanum</taxon>
    </lineage>
</organism>
<dbReference type="AlphaFoldDB" id="A0A9J5YEL6"/>
<protein>
    <submittedName>
        <fullName evidence="1">Uncharacterized protein</fullName>
    </submittedName>
</protein>
<dbReference type="EMBL" id="JACXVP010000006">
    <property type="protein sequence ID" value="KAG5598666.1"/>
    <property type="molecule type" value="Genomic_DNA"/>
</dbReference>
<evidence type="ECO:0000313" key="1">
    <source>
        <dbReference type="EMBL" id="KAG5598666.1"/>
    </source>
</evidence>
<evidence type="ECO:0000313" key="2">
    <source>
        <dbReference type="Proteomes" id="UP000824120"/>
    </source>
</evidence>
<keyword evidence="2" id="KW-1185">Reference proteome</keyword>
<sequence>MSEIRHFDIGSPLHIFNSLAAEIIRRTPNQKELFYLDIFLPNLKEFRLSWEAMTLLANLLNFQEFPRTDCTLNEDVEFHKLKYLRIVEIHMQGGDSPARYIIIHAYHVFPTSL</sequence>
<name>A0A9J5YEL6_SOLCO</name>
<reference evidence="1 2" key="1">
    <citation type="submission" date="2020-09" db="EMBL/GenBank/DDBJ databases">
        <title>De no assembly of potato wild relative species, Solanum commersonii.</title>
        <authorList>
            <person name="Cho K."/>
        </authorList>
    </citation>
    <scope>NUCLEOTIDE SEQUENCE [LARGE SCALE GENOMIC DNA]</scope>
    <source>
        <strain evidence="1">LZ3.2</strain>
        <tissue evidence="1">Leaf</tissue>
    </source>
</reference>